<sequence>MTSVPRLAGKRPGRRWNGPAGAAPSSVSMAVLGVLLTVAATALLAAFPQGPATFMAVAVTGAAGLVTIGTLSALLTAAYVLPTLALGHWLARRTGHGELGGRRPWRWVVAGTTLGLLPTAVLPTLARPLIAGGPDSRQVIGEGLVFAAALWATSTPAALAAHTTLRREAAERPIRPVGAILLGGVLVLSVELTVLAATL</sequence>
<evidence type="ECO:0008006" key="5">
    <source>
        <dbReference type="Google" id="ProtNLM"/>
    </source>
</evidence>
<reference evidence="3 4" key="1">
    <citation type="submission" date="2023-05" db="EMBL/GenBank/DDBJ databases">
        <title>Draft genome sequence of Streptomyces sp. B-S-A12 isolated from a cave soil in Thailand.</title>
        <authorList>
            <person name="Chamroensaksri N."/>
            <person name="Muangham S."/>
        </authorList>
    </citation>
    <scope>NUCLEOTIDE SEQUENCE [LARGE SCALE GENOMIC DNA]</scope>
    <source>
        <strain evidence="3 4">B-S-A12</strain>
    </source>
</reference>
<dbReference type="RefSeq" id="WP_282534274.1">
    <property type="nucleotide sequence ID" value="NZ_JASCIS010000005.1"/>
</dbReference>
<accession>A0ABT6SRY0</accession>
<keyword evidence="4" id="KW-1185">Reference proteome</keyword>
<dbReference type="Proteomes" id="UP001237105">
    <property type="component" value="Unassembled WGS sequence"/>
</dbReference>
<evidence type="ECO:0000313" key="3">
    <source>
        <dbReference type="EMBL" id="MDI3418364.1"/>
    </source>
</evidence>
<feature type="region of interest" description="Disordered" evidence="1">
    <location>
        <begin position="1"/>
        <end position="22"/>
    </location>
</feature>
<feature type="transmembrane region" description="Helical" evidence="2">
    <location>
        <begin position="21"/>
        <end position="47"/>
    </location>
</feature>
<dbReference type="EMBL" id="JASCIS010000005">
    <property type="protein sequence ID" value="MDI3418364.1"/>
    <property type="molecule type" value="Genomic_DNA"/>
</dbReference>
<comment type="caution">
    <text evidence="3">The sequence shown here is derived from an EMBL/GenBank/DDBJ whole genome shotgun (WGS) entry which is preliminary data.</text>
</comment>
<keyword evidence="2" id="KW-0472">Membrane</keyword>
<protein>
    <recommendedName>
        <fullName evidence="5">Yip1 domain-containing protein</fullName>
    </recommendedName>
</protein>
<name>A0ABT6SRY0_9ACTN</name>
<feature type="transmembrane region" description="Helical" evidence="2">
    <location>
        <begin position="177"/>
        <end position="197"/>
    </location>
</feature>
<gene>
    <name evidence="3" type="ORF">QIT00_07275</name>
</gene>
<feature type="transmembrane region" description="Helical" evidence="2">
    <location>
        <begin position="146"/>
        <end position="165"/>
    </location>
</feature>
<evidence type="ECO:0000256" key="2">
    <source>
        <dbReference type="SAM" id="Phobius"/>
    </source>
</evidence>
<organism evidence="3 4">
    <name type="scientific">Streptomyces luteolus</name>
    <dbReference type="NCBI Taxonomy" id="3043615"/>
    <lineage>
        <taxon>Bacteria</taxon>
        <taxon>Bacillati</taxon>
        <taxon>Actinomycetota</taxon>
        <taxon>Actinomycetes</taxon>
        <taxon>Kitasatosporales</taxon>
        <taxon>Streptomycetaceae</taxon>
        <taxon>Streptomyces</taxon>
    </lineage>
</organism>
<feature type="transmembrane region" description="Helical" evidence="2">
    <location>
        <begin position="53"/>
        <end position="86"/>
    </location>
</feature>
<evidence type="ECO:0000256" key="1">
    <source>
        <dbReference type="SAM" id="MobiDB-lite"/>
    </source>
</evidence>
<keyword evidence="2" id="KW-0812">Transmembrane</keyword>
<keyword evidence="2" id="KW-1133">Transmembrane helix</keyword>
<feature type="transmembrane region" description="Helical" evidence="2">
    <location>
        <begin position="107"/>
        <end position="126"/>
    </location>
</feature>
<evidence type="ECO:0000313" key="4">
    <source>
        <dbReference type="Proteomes" id="UP001237105"/>
    </source>
</evidence>
<proteinExistence type="predicted"/>